<dbReference type="EMBL" id="AZBU02000006">
    <property type="protein sequence ID" value="TKR71617.1"/>
    <property type="molecule type" value="Genomic_DNA"/>
</dbReference>
<organism evidence="1 2">
    <name type="scientific">Steinernema carpocapsae</name>
    <name type="common">Entomopathogenic nematode</name>
    <dbReference type="NCBI Taxonomy" id="34508"/>
    <lineage>
        <taxon>Eukaryota</taxon>
        <taxon>Metazoa</taxon>
        <taxon>Ecdysozoa</taxon>
        <taxon>Nematoda</taxon>
        <taxon>Chromadorea</taxon>
        <taxon>Rhabditida</taxon>
        <taxon>Tylenchina</taxon>
        <taxon>Panagrolaimomorpha</taxon>
        <taxon>Strongyloidoidea</taxon>
        <taxon>Steinernematidae</taxon>
        <taxon>Steinernema</taxon>
    </lineage>
</organism>
<dbReference type="Proteomes" id="UP000298663">
    <property type="component" value="Unassembled WGS sequence"/>
</dbReference>
<name>A0A4U5MPI5_STECR</name>
<comment type="caution">
    <text evidence="1">The sequence shown here is derived from an EMBL/GenBank/DDBJ whole genome shotgun (WGS) entry which is preliminary data.</text>
</comment>
<dbReference type="AlphaFoldDB" id="A0A4U5MPI5"/>
<reference evidence="1 2" key="1">
    <citation type="journal article" date="2015" name="Genome Biol.">
        <title>Comparative genomics of Steinernema reveals deeply conserved gene regulatory networks.</title>
        <authorList>
            <person name="Dillman A.R."/>
            <person name="Macchietto M."/>
            <person name="Porter C.F."/>
            <person name="Rogers A."/>
            <person name="Williams B."/>
            <person name="Antoshechkin I."/>
            <person name="Lee M.M."/>
            <person name="Goodwin Z."/>
            <person name="Lu X."/>
            <person name="Lewis E.E."/>
            <person name="Goodrich-Blair H."/>
            <person name="Stock S.P."/>
            <person name="Adams B.J."/>
            <person name="Sternberg P.W."/>
            <person name="Mortazavi A."/>
        </authorList>
    </citation>
    <scope>NUCLEOTIDE SEQUENCE [LARGE SCALE GENOMIC DNA]</scope>
    <source>
        <strain evidence="1 2">ALL</strain>
    </source>
</reference>
<accession>A0A4U5MPI5</accession>
<evidence type="ECO:0000313" key="1">
    <source>
        <dbReference type="EMBL" id="TKR71617.1"/>
    </source>
</evidence>
<sequence>MIFNVRIHLPFVESRKIPGTLNNLYPWTKDYSLVYRSIPRQHDLMTLVTETDITYLDRNSNYNTVLYFSSVRNEIFVA</sequence>
<evidence type="ECO:0000313" key="2">
    <source>
        <dbReference type="Proteomes" id="UP000298663"/>
    </source>
</evidence>
<keyword evidence="2" id="KW-1185">Reference proteome</keyword>
<proteinExistence type="predicted"/>
<reference evidence="1 2" key="2">
    <citation type="journal article" date="2019" name="G3 (Bethesda)">
        <title>Hybrid Assembly of the Genome of the Entomopathogenic Nematode Steinernema carpocapsae Identifies the X-Chromosome.</title>
        <authorList>
            <person name="Serra L."/>
            <person name="Macchietto M."/>
            <person name="Macias-Munoz A."/>
            <person name="McGill C.J."/>
            <person name="Rodriguez I.M."/>
            <person name="Rodriguez B."/>
            <person name="Murad R."/>
            <person name="Mortazavi A."/>
        </authorList>
    </citation>
    <scope>NUCLEOTIDE SEQUENCE [LARGE SCALE GENOMIC DNA]</scope>
    <source>
        <strain evidence="1 2">ALL</strain>
    </source>
</reference>
<protein>
    <submittedName>
        <fullName evidence="1">Uncharacterized protein</fullName>
    </submittedName>
</protein>
<gene>
    <name evidence="1" type="ORF">L596_019186</name>
</gene>